<dbReference type="InterPro" id="IPR015813">
    <property type="entry name" value="Pyrv/PenolPyrv_kinase-like_dom"/>
</dbReference>
<name>A0ABS7PJ44_9SPHN</name>
<dbReference type="InterPro" id="IPR040442">
    <property type="entry name" value="Pyrv_kinase-like_dom_sf"/>
</dbReference>
<comment type="cofactor">
    <cofactor evidence="1">
        <name>Mg(2+)</name>
        <dbReference type="ChEBI" id="CHEBI:18420"/>
    </cofactor>
</comment>
<dbReference type="EMBL" id="JAINVV010000002">
    <property type="protein sequence ID" value="MBY8821317.1"/>
    <property type="molecule type" value="Genomic_DNA"/>
</dbReference>
<gene>
    <name evidence="6" type="ORF">K7G82_03380</name>
</gene>
<evidence type="ECO:0000313" key="7">
    <source>
        <dbReference type="Proteomes" id="UP000706039"/>
    </source>
</evidence>
<feature type="domain" description="HpcH/HpaI aldolase/citrate lyase" evidence="5">
    <location>
        <begin position="9"/>
        <end position="209"/>
    </location>
</feature>
<dbReference type="Proteomes" id="UP000706039">
    <property type="component" value="Unassembled WGS sequence"/>
</dbReference>
<dbReference type="SUPFAM" id="SSF51621">
    <property type="entry name" value="Phosphoenolpyruvate/pyruvate domain"/>
    <property type="match status" value="1"/>
</dbReference>
<dbReference type="PIRSF" id="PIRSF015582">
    <property type="entry name" value="Cit_lyase_B"/>
    <property type="match status" value="1"/>
</dbReference>
<evidence type="ECO:0000256" key="2">
    <source>
        <dbReference type="ARBA" id="ARBA00005568"/>
    </source>
</evidence>
<dbReference type="GO" id="GO:0016829">
    <property type="term" value="F:lyase activity"/>
    <property type="evidence" value="ECO:0007669"/>
    <property type="project" value="UniProtKB-KW"/>
</dbReference>
<keyword evidence="6" id="KW-0456">Lyase</keyword>
<evidence type="ECO:0000313" key="6">
    <source>
        <dbReference type="EMBL" id="MBY8821317.1"/>
    </source>
</evidence>
<evidence type="ECO:0000259" key="5">
    <source>
        <dbReference type="Pfam" id="PF03328"/>
    </source>
</evidence>
<dbReference type="InterPro" id="IPR005000">
    <property type="entry name" value="Aldolase/citrate-lyase_domain"/>
</dbReference>
<evidence type="ECO:0000256" key="1">
    <source>
        <dbReference type="ARBA" id="ARBA00001946"/>
    </source>
</evidence>
<dbReference type="Pfam" id="PF03328">
    <property type="entry name" value="HpcH_HpaI"/>
    <property type="match status" value="1"/>
</dbReference>
<comment type="caution">
    <text evidence="6">The sequence shown here is derived from an EMBL/GenBank/DDBJ whole genome shotgun (WGS) entry which is preliminary data.</text>
</comment>
<dbReference type="InterPro" id="IPR011206">
    <property type="entry name" value="Citrate_lyase_beta/mcl1/mcl2"/>
</dbReference>
<protein>
    <submittedName>
        <fullName evidence="6">CoA ester lyase</fullName>
    </submittedName>
</protein>
<evidence type="ECO:0000256" key="4">
    <source>
        <dbReference type="ARBA" id="ARBA00022842"/>
    </source>
</evidence>
<organism evidence="6 7">
    <name type="scientific">Sphingomonas colocasiae</name>
    <dbReference type="NCBI Taxonomy" id="1848973"/>
    <lineage>
        <taxon>Bacteria</taxon>
        <taxon>Pseudomonadati</taxon>
        <taxon>Pseudomonadota</taxon>
        <taxon>Alphaproteobacteria</taxon>
        <taxon>Sphingomonadales</taxon>
        <taxon>Sphingomonadaceae</taxon>
        <taxon>Sphingomonas</taxon>
    </lineage>
</organism>
<sequence length="270" mass="28524">MTHSAFSPRTALYLPASNPRAIEKARGLDADMIMLDLEDAVPPDRKDEARAAAVAAVETGFGCPVAIRINAIGSEWHAADLDAVAHSRADYMVLPKVESPRTLAASGKPLLAMIETPDGVQAAATIARQPGVAGLIAGTNDLKAELRIPSGAGREGLVLALQTIVLAARGAGIIALDGVWNRLDDPAGLEEECRQGRAFGFDGKTVIHPAQIEIANRLFGPDAAELEDARALIAAFDGGAVRFRDRMIESMHVDAARRLIGQAEGLRRAD</sequence>
<keyword evidence="7" id="KW-1185">Reference proteome</keyword>
<dbReference type="PANTHER" id="PTHR32308:SF10">
    <property type="entry name" value="CITRATE LYASE SUBUNIT BETA"/>
    <property type="match status" value="1"/>
</dbReference>
<accession>A0ABS7PJ44</accession>
<dbReference type="PANTHER" id="PTHR32308">
    <property type="entry name" value="LYASE BETA SUBUNIT, PUTATIVE (AFU_ORTHOLOGUE AFUA_4G13030)-RELATED"/>
    <property type="match status" value="1"/>
</dbReference>
<dbReference type="Gene3D" id="3.20.20.60">
    <property type="entry name" value="Phosphoenolpyruvate-binding domains"/>
    <property type="match status" value="1"/>
</dbReference>
<evidence type="ECO:0000256" key="3">
    <source>
        <dbReference type="ARBA" id="ARBA00022723"/>
    </source>
</evidence>
<keyword evidence="4" id="KW-0460">Magnesium</keyword>
<comment type="similarity">
    <text evidence="2">Belongs to the HpcH/HpaI aldolase family.</text>
</comment>
<reference evidence="6 7" key="1">
    <citation type="submission" date="2021-08" db="EMBL/GenBank/DDBJ databases">
        <authorList>
            <person name="Tuo L."/>
        </authorList>
    </citation>
    <scope>NUCLEOTIDE SEQUENCE [LARGE SCALE GENOMIC DNA]</scope>
    <source>
        <strain evidence="6 7">JCM 31229</strain>
    </source>
</reference>
<dbReference type="RefSeq" id="WP_222988435.1">
    <property type="nucleotide sequence ID" value="NZ_JAINVV010000002.1"/>
</dbReference>
<proteinExistence type="inferred from homology"/>
<keyword evidence="3" id="KW-0479">Metal-binding</keyword>